<reference evidence="1" key="1">
    <citation type="submission" date="2022-01" db="EMBL/GenBank/DDBJ databases">
        <title>Genome Sequence Resource for Two Populations of Ditylenchus destructor, the Migratory Endoparasitic Phytonematode.</title>
        <authorList>
            <person name="Zhang H."/>
            <person name="Lin R."/>
            <person name="Xie B."/>
        </authorList>
    </citation>
    <scope>NUCLEOTIDE SEQUENCE</scope>
    <source>
        <strain evidence="1">BazhouSP</strain>
    </source>
</reference>
<protein>
    <submittedName>
        <fullName evidence="1">Uncharacterized protein</fullName>
    </submittedName>
</protein>
<dbReference type="Proteomes" id="UP001201812">
    <property type="component" value="Unassembled WGS sequence"/>
</dbReference>
<accession>A0AAD4RBZ0</accession>
<dbReference type="EMBL" id="JAKKPZ010000002">
    <property type="protein sequence ID" value="KAI1725358.1"/>
    <property type="molecule type" value="Genomic_DNA"/>
</dbReference>
<evidence type="ECO:0000313" key="1">
    <source>
        <dbReference type="EMBL" id="KAI1725358.1"/>
    </source>
</evidence>
<keyword evidence="2" id="KW-1185">Reference proteome</keyword>
<organism evidence="1 2">
    <name type="scientific">Ditylenchus destructor</name>
    <dbReference type="NCBI Taxonomy" id="166010"/>
    <lineage>
        <taxon>Eukaryota</taxon>
        <taxon>Metazoa</taxon>
        <taxon>Ecdysozoa</taxon>
        <taxon>Nematoda</taxon>
        <taxon>Chromadorea</taxon>
        <taxon>Rhabditida</taxon>
        <taxon>Tylenchina</taxon>
        <taxon>Tylenchomorpha</taxon>
        <taxon>Sphaerularioidea</taxon>
        <taxon>Anguinidae</taxon>
        <taxon>Anguininae</taxon>
        <taxon>Ditylenchus</taxon>
    </lineage>
</organism>
<proteinExistence type="predicted"/>
<evidence type="ECO:0000313" key="2">
    <source>
        <dbReference type="Proteomes" id="UP001201812"/>
    </source>
</evidence>
<name>A0AAD4RBZ0_9BILA</name>
<dbReference type="AlphaFoldDB" id="A0AAD4RBZ0"/>
<sequence length="127" mass="14630">MGIQLQIHSDQLNVVAMNLLSFAKSSSVQFLTVITIFVIFCSAIQGKPLEEDPSITAKQEKRFYSWEEGKRSAPFADPQHRLFYEDPWRRTLSAWANAKKSRMYAIAPEPKPSLYSRTETQLPNFIF</sequence>
<comment type="caution">
    <text evidence="1">The sequence shown here is derived from an EMBL/GenBank/DDBJ whole genome shotgun (WGS) entry which is preliminary data.</text>
</comment>
<gene>
    <name evidence="1" type="ORF">DdX_02014</name>
</gene>